<sequence>MSKNTQIEAYITTDKSPLNTGELSKRFVTIRNGFDSVNNIDMKLTDITPTDAYQYKQPFTDKVRSATSSARLL</sequence>
<dbReference type="RefSeq" id="WP_101899492.1">
    <property type="nucleotide sequence ID" value="NZ_CP025491.2"/>
</dbReference>
<dbReference type="AlphaFoldDB" id="A0A2H5FJU4"/>
<accession>A0A2H5FJU4</accession>
<evidence type="ECO:0000313" key="1">
    <source>
        <dbReference type="EMBL" id="AUH71821.1"/>
    </source>
</evidence>
<reference evidence="1 2" key="1">
    <citation type="submission" date="2017-12" db="EMBL/GenBank/DDBJ databases">
        <title>Legionella sainthelensi LA01-117, whole genome sequence of a clinical isolate from New Zealand.</title>
        <authorList>
            <person name="Cree S.L."/>
            <person name="Slow S."/>
            <person name="Kennedy M.A."/>
            <person name="Murdoch D.R."/>
            <person name="Biggs P.J."/>
            <person name="Anderson T."/>
        </authorList>
    </citation>
    <scope>NUCLEOTIDE SEQUENCE [LARGE SCALE GENOMIC DNA]</scope>
    <source>
        <strain evidence="1 2">LA01-117</strain>
    </source>
</reference>
<name>A0A2H5FJU4_9GAMM</name>
<gene>
    <name evidence="1" type="ORF">CAB17_06880</name>
</gene>
<dbReference type="KEGG" id="lsh:CAB17_06880"/>
<keyword evidence="2" id="KW-1185">Reference proteome</keyword>
<proteinExistence type="predicted"/>
<organism evidence="1 2">
    <name type="scientific">Legionella sainthelensi</name>
    <dbReference type="NCBI Taxonomy" id="28087"/>
    <lineage>
        <taxon>Bacteria</taxon>
        <taxon>Pseudomonadati</taxon>
        <taxon>Pseudomonadota</taxon>
        <taxon>Gammaproteobacteria</taxon>
        <taxon>Legionellales</taxon>
        <taxon>Legionellaceae</taxon>
        <taxon>Legionella</taxon>
    </lineage>
</organism>
<protein>
    <submittedName>
        <fullName evidence="1">Uncharacterized protein</fullName>
    </submittedName>
</protein>
<dbReference type="Proteomes" id="UP000234343">
    <property type="component" value="Chromosome"/>
</dbReference>
<evidence type="ECO:0000313" key="2">
    <source>
        <dbReference type="Proteomes" id="UP000234343"/>
    </source>
</evidence>
<dbReference type="EMBL" id="CP025491">
    <property type="protein sequence ID" value="AUH71821.1"/>
    <property type="molecule type" value="Genomic_DNA"/>
</dbReference>